<proteinExistence type="predicted"/>
<sequence>EQLTLQIGIQEKTTMKHKKTANTNKAWKNTEFPPSKIWAKLGRPTRVQDEAKTDNTTRWT</sequence>
<name>A0ABN7WNY4_GIGMA</name>
<feature type="non-terminal residue" evidence="2">
    <location>
        <position position="1"/>
    </location>
</feature>
<reference evidence="2 3" key="1">
    <citation type="submission" date="2021-06" db="EMBL/GenBank/DDBJ databases">
        <authorList>
            <person name="Kallberg Y."/>
            <person name="Tangrot J."/>
            <person name="Rosling A."/>
        </authorList>
    </citation>
    <scope>NUCLEOTIDE SEQUENCE [LARGE SCALE GENOMIC DNA]</scope>
    <source>
        <strain evidence="2 3">120-4 pot B 10/14</strain>
    </source>
</reference>
<feature type="non-terminal residue" evidence="2">
    <location>
        <position position="60"/>
    </location>
</feature>
<accession>A0ABN7WNY4</accession>
<dbReference type="Proteomes" id="UP000789901">
    <property type="component" value="Unassembled WGS sequence"/>
</dbReference>
<evidence type="ECO:0000313" key="2">
    <source>
        <dbReference type="EMBL" id="CAG8837075.1"/>
    </source>
</evidence>
<feature type="region of interest" description="Disordered" evidence="1">
    <location>
        <begin position="38"/>
        <end position="60"/>
    </location>
</feature>
<gene>
    <name evidence="2" type="ORF">GMARGA_LOCUS33339</name>
</gene>
<protein>
    <submittedName>
        <fullName evidence="2">1040_t:CDS:1</fullName>
    </submittedName>
</protein>
<feature type="compositionally biased region" description="Basic and acidic residues" evidence="1">
    <location>
        <begin position="46"/>
        <end position="60"/>
    </location>
</feature>
<evidence type="ECO:0000313" key="3">
    <source>
        <dbReference type="Proteomes" id="UP000789901"/>
    </source>
</evidence>
<evidence type="ECO:0000256" key="1">
    <source>
        <dbReference type="SAM" id="MobiDB-lite"/>
    </source>
</evidence>
<dbReference type="EMBL" id="CAJVQB010055016">
    <property type="protein sequence ID" value="CAG8837075.1"/>
    <property type="molecule type" value="Genomic_DNA"/>
</dbReference>
<organism evidence="2 3">
    <name type="scientific">Gigaspora margarita</name>
    <dbReference type="NCBI Taxonomy" id="4874"/>
    <lineage>
        <taxon>Eukaryota</taxon>
        <taxon>Fungi</taxon>
        <taxon>Fungi incertae sedis</taxon>
        <taxon>Mucoromycota</taxon>
        <taxon>Glomeromycotina</taxon>
        <taxon>Glomeromycetes</taxon>
        <taxon>Diversisporales</taxon>
        <taxon>Gigasporaceae</taxon>
        <taxon>Gigaspora</taxon>
    </lineage>
</organism>
<comment type="caution">
    <text evidence="2">The sequence shown here is derived from an EMBL/GenBank/DDBJ whole genome shotgun (WGS) entry which is preliminary data.</text>
</comment>
<keyword evidence="3" id="KW-1185">Reference proteome</keyword>